<proteinExistence type="predicted"/>
<evidence type="ECO:0000313" key="1">
    <source>
        <dbReference type="EMBL" id="KAL0929815.1"/>
    </source>
</evidence>
<reference evidence="1 2" key="1">
    <citation type="journal article" date="2020" name="Phytopathology">
        <title>Genome Sequence Resources of Colletotrichum truncatum, C. plurivorum, C. musicola, and C. sojae: Four Species Pathogenic to Soybean (Glycine max).</title>
        <authorList>
            <person name="Rogerio F."/>
            <person name="Boufleur T.R."/>
            <person name="Ciampi-Guillardi M."/>
            <person name="Sukno S.A."/>
            <person name="Thon M.R."/>
            <person name="Massola Junior N.S."/>
            <person name="Baroncelli R."/>
        </authorList>
    </citation>
    <scope>NUCLEOTIDE SEQUENCE [LARGE SCALE GENOMIC DNA]</scope>
    <source>
        <strain evidence="1 2">CMES1059</strain>
    </source>
</reference>
<dbReference type="Proteomes" id="UP000805649">
    <property type="component" value="Unassembled WGS sequence"/>
</dbReference>
<dbReference type="EMBL" id="VUJX02000014">
    <property type="protein sequence ID" value="KAL0929815.1"/>
    <property type="molecule type" value="Genomic_DNA"/>
</dbReference>
<accession>A0ACC3YDC1</accession>
<sequence>MGLTGCLNDDAFGPAVQGCRGDFDFTQKFERIFFWLVPAAIFIPAAALRLIQLLSRPRLVEASVLQLIKTGSLTVLAALQLCLLVLVCATKAVAAASELSIAALCLVLVAHLLMLLVSHLEHARCRRPSFILNIYLFLTVLFDMVQTRTLWLAATTTHEITFTRVFTASLALKIPILILEAYEKARWIAPDGIEHSPEESSGFYSLATYFWLKRLFWTGYRKVLVSDDLYSLDAALSAGATAPPLWGKLHRDSKGDQQQTVLRSLFAAFPWAFLLPMIPRAALIGFRYSQSFVLQALLNHLERQREGAANNGYGLIGACVLVYVGMVTSTAYFGYLNNRAAYITRACLCATVYQKTTELNLSKANDASSLTLMSTDVEHIETGLLQMHQIWGGLVEVAIGCWLLYTNIGVAFLVPLGLVILCTFLLYGAMMFVPKRQTVWMEKIQTRVAVTASAIADMKTFKILGVAGRVADMVQNHRAEEISAGNQFRVLMLVSVVLSYMPISLSPVVAFAATSRTLDVSRLFVSLSFIMLLSSPLLTLFQAVPVFLAGLASFRRIDEYLAQPRQSDYRQFSSRDTRPDTETDEHKSHSAASETSSRIDGKSGLVSSSVIETRPAFVATNASFGWEEGSMILRDLDFVIPRGSITMIVGPTASGKSTLCHALLGEIPIATGSLTAGIPDSAIIAYCAQTAYLSSGTVKENVVGFLPFSQKKYESVMEAAMLNIDVASLPSGHDTDIGSNGIKLSGGQRQRLSLARALYLESEISVFDDALSGLDAETEAKVFDRVFGLSGLIRSRGGTAVCFGNSSRHLGFADHIIVLGKDGSIVKQGSAEMFNDDPNNNSTLLLIDQVDASSADLVASKDAQGAEDDDTPVTKSEVKEPAQSENEGDESDILGNEARKTGDFTVYLYYLRSTTKVATILVLLSSLIAGFCTNFSTVWMSYWAEDSLHRPNAFYLGIYGMLRGTELIGIFGASAFLLIAIVTSSGLNLHSQAITTVIRAPLTLFTNTDTGTVTNLFSQDMTIIDGELPMALLNACLVFFDLLGNCFVIAVASPYIIASYPVLVAILYFIQMFYLRTSRQLRLLSLEAKSPLYSHFLDTMRGLATVRAHGTTPQNITMNNKILDTSQRPGYLLAMIQQWLSTVLLALVGLIATVITVLATQLRTNSGFAGASFVTLMTLSAAISELMQGYTSVETSIGAVSRLRAFSQNIKPEDEADDDAELPPNWPSRGEIRLTDVSASYSVNGVATEDAAKTLALSNLSLSIAPGEKIAICGRTGSGKSSLMLLLLRLLEPLPSSSHTLEVDSVALGRVNRTALRQRIITIPQDPVLLPGDATIKENLDYLGGATDEDCMSVIETAQLADFVKESGGMDAKMCADKLSSGQKQLFSLARAMLRRRTKQQQQESGTSSTDGGLLLVDELNSRLDADTDRLIQDVIRKDFATYTVIVIAHRLDIVMNLCDRVFVLDKGQVVEVDDPKVLVDAKQSQFSKLYHGGGGT</sequence>
<comment type="caution">
    <text evidence="1">The sequence shown here is derived from an EMBL/GenBank/DDBJ whole genome shotgun (WGS) entry which is preliminary data.</text>
</comment>
<name>A0ACC3YDC1_COLTU</name>
<keyword evidence="2" id="KW-1185">Reference proteome</keyword>
<protein>
    <submittedName>
        <fullName evidence="1">ABC transporter</fullName>
    </submittedName>
</protein>
<evidence type="ECO:0000313" key="2">
    <source>
        <dbReference type="Proteomes" id="UP000805649"/>
    </source>
</evidence>
<gene>
    <name evidence="1" type="ORF">CTRU02_215245</name>
</gene>
<organism evidence="1 2">
    <name type="scientific">Colletotrichum truncatum</name>
    <name type="common">Anthracnose fungus</name>
    <name type="synonym">Colletotrichum capsici</name>
    <dbReference type="NCBI Taxonomy" id="5467"/>
    <lineage>
        <taxon>Eukaryota</taxon>
        <taxon>Fungi</taxon>
        <taxon>Dikarya</taxon>
        <taxon>Ascomycota</taxon>
        <taxon>Pezizomycotina</taxon>
        <taxon>Sordariomycetes</taxon>
        <taxon>Hypocreomycetidae</taxon>
        <taxon>Glomerellales</taxon>
        <taxon>Glomerellaceae</taxon>
        <taxon>Colletotrichum</taxon>
        <taxon>Colletotrichum truncatum species complex</taxon>
    </lineage>
</organism>